<organism evidence="1 2">
    <name type="scientific">Flectobacillus roseus</name>
    <dbReference type="NCBI Taxonomy" id="502259"/>
    <lineage>
        <taxon>Bacteria</taxon>
        <taxon>Pseudomonadati</taxon>
        <taxon>Bacteroidota</taxon>
        <taxon>Cytophagia</taxon>
        <taxon>Cytophagales</taxon>
        <taxon>Flectobacillaceae</taxon>
        <taxon>Flectobacillus</taxon>
    </lineage>
</organism>
<reference evidence="1 2" key="1">
    <citation type="submission" date="2023-05" db="EMBL/GenBank/DDBJ databases">
        <title>Novel species of genus Flectobacillus isolated from stream in China.</title>
        <authorList>
            <person name="Lu H."/>
        </authorList>
    </citation>
    <scope>NUCLEOTIDE SEQUENCE [LARGE SCALE GENOMIC DNA]</scope>
    <source>
        <strain evidence="1 2">KCTC 42575</strain>
    </source>
</reference>
<comment type="caution">
    <text evidence="1">The sequence shown here is derived from an EMBL/GenBank/DDBJ whole genome shotgun (WGS) entry which is preliminary data.</text>
</comment>
<sequence>MNWSNIVQQIKDSIKVGDKLQEDLTYRYFIAGPDFSCNDYDYNGELGYKIQIGKNNCLQIPFLLLKTVFEDTLANNGIYNRKVICKHYQKQVTNHGCHVHVVGRIFAQAGIMQEKDKRTYQITAT</sequence>
<evidence type="ECO:0000313" key="1">
    <source>
        <dbReference type="EMBL" id="MDI9857881.1"/>
    </source>
</evidence>
<evidence type="ECO:0000313" key="2">
    <source>
        <dbReference type="Proteomes" id="UP001236507"/>
    </source>
</evidence>
<gene>
    <name evidence="1" type="ORF">QM524_01545</name>
</gene>
<keyword evidence="2" id="KW-1185">Reference proteome</keyword>
<name>A0ABT6Y2X9_9BACT</name>
<dbReference type="EMBL" id="JASHIF010000002">
    <property type="protein sequence ID" value="MDI9857881.1"/>
    <property type="molecule type" value="Genomic_DNA"/>
</dbReference>
<proteinExistence type="predicted"/>
<dbReference type="Proteomes" id="UP001236507">
    <property type="component" value="Unassembled WGS sequence"/>
</dbReference>
<dbReference type="RefSeq" id="WP_283343167.1">
    <property type="nucleotide sequence ID" value="NZ_JASHIF010000002.1"/>
</dbReference>
<protein>
    <submittedName>
        <fullName evidence="1">Uncharacterized protein</fullName>
    </submittedName>
</protein>
<accession>A0ABT6Y2X9</accession>